<comment type="caution">
    <text evidence="1">The sequence shown here is derived from an EMBL/GenBank/DDBJ whole genome shotgun (WGS) entry which is preliminary data.</text>
</comment>
<gene>
    <name evidence="1" type="ORF">MVEN_01503900</name>
</gene>
<dbReference type="AlphaFoldDB" id="A0A8H6XUL1"/>
<dbReference type="Proteomes" id="UP000620124">
    <property type="component" value="Unassembled WGS sequence"/>
</dbReference>
<evidence type="ECO:0000313" key="2">
    <source>
        <dbReference type="Proteomes" id="UP000620124"/>
    </source>
</evidence>
<reference evidence="1" key="1">
    <citation type="submission" date="2020-05" db="EMBL/GenBank/DDBJ databases">
        <title>Mycena genomes resolve the evolution of fungal bioluminescence.</title>
        <authorList>
            <person name="Tsai I.J."/>
        </authorList>
    </citation>
    <scope>NUCLEOTIDE SEQUENCE</scope>
    <source>
        <strain evidence="1">CCC161011</strain>
    </source>
</reference>
<sequence>MSRPFNDYVAGPSCSDSAHWHSPQNVSYDYQSPYDFYSSGARAVALGESGSTSRFPDSATFSPSYDYAYSPEADMFPFDDYESSSPISPSCSTSSSSSSCSDAPITPCYKPAGGLPLPPVPLLYTGLDAPPVDEKYQECVSPVGSVYGYEGWDEDTTQTYSSVPESRARPAAAHPAYDSNGATLWPCEGANAYFDASPTSAPAPAPDRPIYATYPSSDFAAVTSAAVSPQHAHTHTHAYPSSSSHPPVSCLSPALLSCPPLKLHQPQPRRSIPVISLSTLASASSEDDISQQPSVHFARTAAASPTLSPLELQFPPSHDACMTSYSALPSSADALPIAAYPLQCPCLCPECTDPYSIS</sequence>
<dbReference type="OrthoDB" id="2945827at2759"/>
<proteinExistence type="predicted"/>
<protein>
    <submittedName>
        <fullName evidence="1">Uncharacterized protein</fullName>
    </submittedName>
</protein>
<organism evidence="1 2">
    <name type="scientific">Mycena venus</name>
    <dbReference type="NCBI Taxonomy" id="2733690"/>
    <lineage>
        <taxon>Eukaryota</taxon>
        <taxon>Fungi</taxon>
        <taxon>Dikarya</taxon>
        <taxon>Basidiomycota</taxon>
        <taxon>Agaricomycotina</taxon>
        <taxon>Agaricomycetes</taxon>
        <taxon>Agaricomycetidae</taxon>
        <taxon>Agaricales</taxon>
        <taxon>Marasmiineae</taxon>
        <taxon>Mycenaceae</taxon>
        <taxon>Mycena</taxon>
    </lineage>
</organism>
<keyword evidence="2" id="KW-1185">Reference proteome</keyword>
<evidence type="ECO:0000313" key="1">
    <source>
        <dbReference type="EMBL" id="KAF7347477.1"/>
    </source>
</evidence>
<dbReference type="EMBL" id="JACAZI010000012">
    <property type="protein sequence ID" value="KAF7347477.1"/>
    <property type="molecule type" value="Genomic_DNA"/>
</dbReference>
<accession>A0A8H6XUL1</accession>
<name>A0A8H6XUL1_9AGAR</name>